<name>A0A9P7G5S8_9AGAR</name>
<reference evidence="2" key="1">
    <citation type="submission" date="2020-07" db="EMBL/GenBank/DDBJ databases">
        <authorList>
            <person name="Nieuwenhuis M."/>
            <person name="Van De Peppel L.J.J."/>
        </authorList>
    </citation>
    <scope>NUCLEOTIDE SEQUENCE</scope>
    <source>
        <strain evidence="2">AP01</strain>
        <tissue evidence="2">Mycelium</tissue>
    </source>
</reference>
<protein>
    <recommendedName>
        <fullName evidence="1">DUF6699 domain-containing protein</fullName>
    </recommendedName>
</protein>
<evidence type="ECO:0000313" key="2">
    <source>
        <dbReference type="EMBL" id="KAG5643384.1"/>
    </source>
</evidence>
<dbReference type="AlphaFoldDB" id="A0A9P7G5S8"/>
<evidence type="ECO:0000313" key="3">
    <source>
        <dbReference type="Proteomes" id="UP000775547"/>
    </source>
</evidence>
<comment type="caution">
    <text evidence="2">The sequence shown here is derived from an EMBL/GenBank/DDBJ whole genome shotgun (WGS) entry which is preliminary data.</text>
</comment>
<gene>
    <name evidence="2" type="ORF">DXG03_000998</name>
</gene>
<accession>A0A9P7G5S8</accession>
<dbReference type="Pfam" id="PF20415">
    <property type="entry name" value="DUF6699"/>
    <property type="match status" value="1"/>
</dbReference>
<dbReference type="EMBL" id="JABCKV010000116">
    <property type="protein sequence ID" value="KAG5643384.1"/>
    <property type="molecule type" value="Genomic_DNA"/>
</dbReference>
<organism evidence="2 3">
    <name type="scientific">Asterophora parasitica</name>
    <dbReference type="NCBI Taxonomy" id="117018"/>
    <lineage>
        <taxon>Eukaryota</taxon>
        <taxon>Fungi</taxon>
        <taxon>Dikarya</taxon>
        <taxon>Basidiomycota</taxon>
        <taxon>Agaricomycotina</taxon>
        <taxon>Agaricomycetes</taxon>
        <taxon>Agaricomycetidae</taxon>
        <taxon>Agaricales</taxon>
        <taxon>Tricholomatineae</taxon>
        <taxon>Lyophyllaceae</taxon>
        <taxon>Asterophora</taxon>
    </lineage>
</organism>
<dbReference type="OrthoDB" id="21474at2759"/>
<proteinExistence type="predicted"/>
<evidence type="ECO:0000259" key="1">
    <source>
        <dbReference type="Pfam" id="PF20415"/>
    </source>
</evidence>
<sequence length="184" mass="21350">MNKYGRHGFPSDAYNFNDASKRRQRTALDPSDKDIWFDVRKPPQEIHATTYHSERIFRAVEQGAKQFRIISKAFPWSIDIDSSPNFVTCDHIWEALYQTLQEPIVDSEWGLLINIKKQREVVEKAAKKRMDANRADEVKLRRIDYLGEATMFKGLDKDDEFEKSRLLPGAKGCPDTWVVSFVAP</sequence>
<dbReference type="InterPro" id="IPR046522">
    <property type="entry name" value="DUF6699"/>
</dbReference>
<reference evidence="2" key="2">
    <citation type="submission" date="2021-10" db="EMBL/GenBank/DDBJ databases">
        <title>Phylogenomics reveals ancestral predisposition of the termite-cultivated fungus Termitomyces towards a domesticated lifestyle.</title>
        <authorList>
            <person name="Auxier B."/>
            <person name="Grum-Grzhimaylo A."/>
            <person name="Cardenas M.E."/>
            <person name="Lodge J.D."/>
            <person name="Laessoe T."/>
            <person name="Pedersen O."/>
            <person name="Smith M.E."/>
            <person name="Kuyper T.W."/>
            <person name="Franco-Molano E.A."/>
            <person name="Baroni T.J."/>
            <person name="Aanen D.K."/>
        </authorList>
    </citation>
    <scope>NUCLEOTIDE SEQUENCE</scope>
    <source>
        <strain evidence="2">AP01</strain>
        <tissue evidence="2">Mycelium</tissue>
    </source>
</reference>
<feature type="domain" description="DUF6699" evidence="1">
    <location>
        <begin position="36"/>
        <end position="158"/>
    </location>
</feature>
<dbReference type="Proteomes" id="UP000775547">
    <property type="component" value="Unassembled WGS sequence"/>
</dbReference>
<keyword evidence="3" id="KW-1185">Reference proteome</keyword>